<proteinExistence type="predicted"/>
<evidence type="ECO:0000256" key="1">
    <source>
        <dbReference type="SAM" id="MobiDB-lite"/>
    </source>
</evidence>
<dbReference type="AlphaFoldDB" id="A0A4Z2FXH8"/>
<reference evidence="2 3" key="1">
    <citation type="submission" date="2019-03" db="EMBL/GenBank/DDBJ databases">
        <title>First draft genome of Liparis tanakae, snailfish: a comprehensive survey of snailfish specific genes.</title>
        <authorList>
            <person name="Kim W."/>
            <person name="Song I."/>
            <person name="Jeong J.-H."/>
            <person name="Kim D."/>
            <person name="Kim S."/>
            <person name="Ryu S."/>
            <person name="Song J.Y."/>
            <person name="Lee S.K."/>
        </authorList>
    </citation>
    <scope>NUCLEOTIDE SEQUENCE [LARGE SCALE GENOMIC DNA]</scope>
    <source>
        <tissue evidence="2">Muscle</tissue>
    </source>
</reference>
<name>A0A4Z2FXH8_9TELE</name>
<evidence type="ECO:0000313" key="2">
    <source>
        <dbReference type="EMBL" id="TNN45585.1"/>
    </source>
</evidence>
<organism evidence="2 3">
    <name type="scientific">Liparis tanakae</name>
    <name type="common">Tanaka's snailfish</name>
    <dbReference type="NCBI Taxonomy" id="230148"/>
    <lineage>
        <taxon>Eukaryota</taxon>
        <taxon>Metazoa</taxon>
        <taxon>Chordata</taxon>
        <taxon>Craniata</taxon>
        <taxon>Vertebrata</taxon>
        <taxon>Euteleostomi</taxon>
        <taxon>Actinopterygii</taxon>
        <taxon>Neopterygii</taxon>
        <taxon>Teleostei</taxon>
        <taxon>Neoteleostei</taxon>
        <taxon>Acanthomorphata</taxon>
        <taxon>Eupercaria</taxon>
        <taxon>Perciformes</taxon>
        <taxon>Cottioidei</taxon>
        <taxon>Cottales</taxon>
        <taxon>Liparidae</taxon>
        <taxon>Liparis</taxon>
    </lineage>
</organism>
<gene>
    <name evidence="2" type="ORF">EYF80_044227</name>
</gene>
<dbReference type="EMBL" id="SRLO01000838">
    <property type="protein sequence ID" value="TNN45585.1"/>
    <property type="molecule type" value="Genomic_DNA"/>
</dbReference>
<keyword evidence="3" id="KW-1185">Reference proteome</keyword>
<evidence type="ECO:0000313" key="3">
    <source>
        <dbReference type="Proteomes" id="UP000314294"/>
    </source>
</evidence>
<protein>
    <submittedName>
        <fullName evidence="2">Uncharacterized protein</fullName>
    </submittedName>
</protein>
<comment type="caution">
    <text evidence="2">The sequence shown here is derived from an EMBL/GenBank/DDBJ whole genome shotgun (WGS) entry which is preliminary data.</text>
</comment>
<feature type="region of interest" description="Disordered" evidence="1">
    <location>
        <begin position="124"/>
        <end position="157"/>
    </location>
</feature>
<accession>A0A4Z2FXH8</accession>
<sequence length="198" mass="21445">MNWARSNGCITWLNLRSACGRRKTSDEDELADLLEAALQLGPVPPDQNLLLLPLGPLVVELLRGLHPEGVQVLTHLGRGHRVNGQACRRLFSSHFFCVRDVTLRSASSSSLAILRRRRREEAEDRRESFLDQVQDAGLSPGPGPCTESSSPYCSESPVPHANMAATSASQPGAVVTPNATVVLSVCTAFTSCRRSGEE</sequence>
<dbReference type="Proteomes" id="UP000314294">
    <property type="component" value="Unassembled WGS sequence"/>
</dbReference>